<evidence type="ECO:0000256" key="1">
    <source>
        <dbReference type="ARBA" id="ARBA00004141"/>
    </source>
</evidence>
<keyword evidence="4 6" id="KW-0472">Membrane</keyword>
<dbReference type="InterPro" id="IPR004752">
    <property type="entry name" value="AmpG_permease/AT-1"/>
</dbReference>
<feature type="transmembrane region" description="Helical" evidence="6">
    <location>
        <begin position="122"/>
        <end position="141"/>
    </location>
</feature>
<feature type="transmembrane region" description="Helical" evidence="6">
    <location>
        <begin position="54"/>
        <end position="78"/>
    </location>
</feature>
<dbReference type="Pfam" id="PF13000">
    <property type="entry name" value="Acatn"/>
    <property type="match status" value="1"/>
</dbReference>
<dbReference type="Proteomes" id="UP000663879">
    <property type="component" value="Unassembled WGS sequence"/>
</dbReference>
<feature type="transmembrane region" description="Helical" evidence="6">
    <location>
        <begin position="246"/>
        <end position="264"/>
    </location>
</feature>
<dbReference type="AlphaFoldDB" id="A0A814EMG8"/>
<dbReference type="InterPro" id="IPR024371">
    <property type="entry name" value="AcetylCoA_trans_1-like"/>
</dbReference>
<proteinExistence type="predicted"/>
<dbReference type="Gene3D" id="1.20.1250.20">
    <property type="entry name" value="MFS general substrate transporter like domains"/>
    <property type="match status" value="1"/>
</dbReference>
<dbReference type="GO" id="GO:0016020">
    <property type="term" value="C:membrane"/>
    <property type="evidence" value="ECO:0007669"/>
    <property type="project" value="UniProtKB-SubCell"/>
</dbReference>
<sequence length="562" mass="64097">MKRPGQKRVLSKEETALLEKSNLEPLDYSEDESISSSNPKQPVKQNLKKDYKNIALLMFLYFLQGIPLGLTGSLPFILTSRKVSYADQGTFSFAFWPFSLKLLWAPIVDSIYFKKFGRRKSWLIPIQYILGAFMIIFSGYIKDLLNEKPGDFQSHHDIYMITGIFFMFTFLAATQDIAVDGWALTMLSKENVSWGSTCNTVGQTAGWFVGNVLFLTIESADFSNKYIRPFLGLEEQSYGICPIDKFMYFFGLVFLVSTTLVLIFKKEEESDSEFESKKEVSLEENLTVTQTYKLMWKILWLVPVKKMILILMTVKIGFAAESMGYLKMIENGVPKEKLGLLAVPLTPLQIILPLLLSRYTNGTHPLDLYIKAIPYRLVMNLVGAAWIYFTPSFKDSNNEYPLYYFALCLLINSIQSIFTYSMFVSQMAFFAKVSDKKIGGTYMTFLNTITNMGGNWPTTTALYLANYLNAKKCSYDQLVNPSVQMNSTVLEQINKNLCSNDVESQNCVNLGGFCVTKIDAFYVETLACTLFGVVWILSFRKLMYNLQDMPKSLWKISKKALE</sequence>
<evidence type="ECO:0000256" key="5">
    <source>
        <dbReference type="SAM" id="MobiDB-lite"/>
    </source>
</evidence>
<dbReference type="OrthoDB" id="6415790at2759"/>
<reference evidence="7" key="1">
    <citation type="submission" date="2021-02" db="EMBL/GenBank/DDBJ databases">
        <authorList>
            <person name="Nowell W R."/>
        </authorList>
    </citation>
    <scope>NUCLEOTIDE SEQUENCE</scope>
    <source>
        <strain evidence="7">Ploen Becks lab</strain>
    </source>
</reference>
<dbReference type="PANTHER" id="PTHR12778:SF9">
    <property type="entry name" value="ACETYL-COENZYME A TRANSPORTER 1"/>
    <property type="match status" value="1"/>
</dbReference>
<evidence type="ECO:0000256" key="2">
    <source>
        <dbReference type="ARBA" id="ARBA00022692"/>
    </source>
</evidence>
<keyword evidence="2 6" id="KW-0812">Transmembrane</keyword>
<feature type="region of interest" description="Disordered" evidence="5">
    <location>
        <begin position="22"/>
        <end position="42"/>
    </location>
</feature>
<name>A0A814EMG8_9BILA</name>
<evidence type="ECO:0000313" key="7">
    <source>
        <dbReference type="EMBL" id="CAF0971281.1"/>
    </source>
</evidence>
<feature type="transmembrane region" description="Helical" evidence="6">
    <location>
        <begin position="307"/>
        <end position="326"/>
    </location>
</feature>
<feature type="transmembrane region" description="Helical" evidence="6">
    <location>
        <begin position="161"/>
        <end position="179"/>
    </location>
</feature>
<feature type="transmembrane region" description="Helical" evidence="6">
    <location>
        <begin position="401"/>
        <end position="423"/>
    </location>
</feature>
<evidence type="ECO:0000256" key="3">
    <source>
        <dbReference type="ARBA" id="ARBA00022989"/>
    </source>
</evidence>
<comment type="subcellular location">
    <subcellularLocation>
        <location evidence="1">Membrane</location>
        <topology evidence="1">Multi-pass membrane protein</topology>
    </subcellularLocation>
</comment>
<comment type="caution">
    <text evidence="7">The sequence shown here is derived from an EMBL/GenBank/DDBJ whole genome shotgun (WGS) entry which is preliminary data.</text>
</comment>
<dbReference type="GO" id="GO:0008521">
    <property type="term" value="F:acetyl-CoA transmembrane transporter activity"/>
    <property type="evidence" value="ECO:0007669"/>
    <property type="project" value="InterPro"/>
</dbReference>
<organism evidence="7 8">
    <name type="scientific">Brachionus calyciflorus</name>
    <dbReference type="NCBI Taxonomy" id="104777"/>
    <lineage>
        <taxon>Eukaryota</taxon>
        <taxon>Metazoa</taxon>
        <taxon>Spiralia</taxon>
        <taxon>Gnathifera</taxon>
        <taxon>Rotifera</taxon>
        <taxon>Eurotatoria</taxon>
        <taxon>Monogononta</taxon>
        <taxon>Pseudotrocha</taxon>
        <taxon>Ploima</taxon>
        <taxon>Brachionidae</taxon>
        <taxon>Brachionus</taxon>
    </lineage>
</organism>
<dbReference type="PANTHER" id="PTHR12778">
    <property type="entry name" value="SOLUTE CARRIER FAMILY 33 ACETYL-COA TRANSPORTER -RELATED"/>
    <property type="match status" value="1"/>
</dbReference>
<keyword evidence="3 6" id="KW-1133">Transmembrane helix</keyword>
<evidence type="ECO:0000256" key="4">
    <source>
        <dbReference type="ARBA" id="ARBA00023136"/>
    </source>
</evidence>
<dbReference type="SUPFAM" id="SSF103473">
    <property type="entry name" value="MFS general substrate transporter"/>
    <property type="match status" value="1"/>
</dbReference>
<protein>
    <recommendedName>
        <fullName evidence="9">Acetyl-coenzyme A transporter 1</fullName>
    </recommendedName>
</protein>
<accession>A0A814EMG8</accession>
<evidence type="ECO:0008006" key="9">
    <source>
        <dbReference type="Google" id="ProtNLM"/>
    </source>
</evidence>
<evidence type="ECO:0000313" key="8">
    <source>
        <dbReference type="Proteomes" id="UP000663879"/>
    </source>
</evidence>
<dbReference type="EMBL" id="CAJNOC010003179">
    <property type="protein sequence ID" value="CAF0971281.1"/>
    <property type="molecule type" value="Genomic_DNA"/>
</dbReference>
<feature type="transmembrane region" description="Helical" evidence="6">
    <location>
        <begin position="338"/>
        <end position="356"/>
    </location>
</feature>
<feature type="transmembrane region" description="Helical" evidence="6">
    <location>
        <begin position="368"/>
        <end position="389"/>
    </location>
</feature>
<feature type="transmembrane region" description="Helical" evidence="6">
    <location>
        <begin position="90"/>
        <end position="113"/>
    </location>
</feature>
<keyword evidence="8" id="KW-1185">Reference proteome</keyword>
<gene>
    <name evidence="7" type="ORF">OXX778_LOCUS14931</name>
</gene>
<feature type="transmembrane region" description="Helical" evidence="6">
    <location>
        <begin position="520"/>
        <end position="539"/>
    </location>
</feature>
<dbReference type="GO" id="GO:0035348">
    <property type="term" value="P:acetyl-CoA transmembrane transport"/>
    <property type="evidence" value="ECO:0007669"/>
    <property type="project" value="InterPro"/>
</dbReference>
<dbReference type="InterPro" id="IPR036259">
    <property type="entry name" value="MFS_trans_sf"/>
</dbReference>
<evidence type="ECO:0000256" key="6">
    <source>
        <dbReference type="SAM" id="Phobius"/>
    </source>
</evidence>